<accession>A0A0F7P9X0</accession>
<reference evidence="1 4" key="1">
    <citation type="journal article" date="2015" name="ISME J.">
        <title>Elemental sulfur and acetate can support life of a novel strictly anaerobic haloarchaeon.</title>
        <authorList>
            <person name="Sorokin D.Y."/>
            <person name="Kublanov I.V."/>
            <person name="Gavrilov S.N."/>
            <person name="Rojo D."/>
            <person name="Roman P."/>
            <person name="Golyshin P.N."/>
            <person name="Slepak V.Z."/>
            <person name="Smedile F."/>
            <person name="Ferrer M."/>
            <person name="Messina E."/>
            <person name="La Cono V."/>
            <person name="Yakimov M.M."/>
        </authorList>
    </citation>
    <scope>NUCLEOTIDE SEQUENCE [LARGE SCALE GENOMIC DNA]</scope>
    <source>
        <strain evidence="1 4">HSR2</strain>
    </source>
</reference>
<name>A0A0F7P9X0_9EURY</name>
<dbReference type="Proteomes" id="UP000069906">
    <property type="component" value="Chromosome"/>
</dbReference>
<dbReference type="KEGG" id="hsf:HLASA_1083"/>
<evidence type="ECO:0000313" key="4">
    <source>
        <dbReference type="Proteomes" id="UP000069906"/>
    </source>
</evidence>
<dbReference type="PATRIC" id="fig|1604004.4.peg.1155"/>
<dbReference type="Gene3D" id="3.30.428.10">
    <property type="entry name" value="HIT-like"/>
    <property type="match status" value="2"/>
</dbReference>
<dbReference type="EMBL" id="CP011564">
    <property type="protein sequence ID" value="ALG81978.1"/>
    <property type="molecule type" value="Genomic_DNA"/>
</dbReference>
<gene>
    <name evidence="2" type="ORF">HLASA_1083</name>
    <name evidence="1" type="ORF">HLASF_1094</name>
</gene>
<evidence type="ECO:0000313" key="2">
    <source>
        <dbReference type="EMBL" id="ALG81978.1"/>
    </source>
</evidence>
<dbReference type="EMBL" id="CP008874">
    <property type="protein sequence ID" value="AKH97582.1"/>
    <property type="molecule type" value="Genomic_DNA"/>
</dbReference>
<dbReference type="AlphaFoldDB" id="A0A0F7P9X0"/>
<dbReference type="OrthoDB" id="7650at2157"/>
<dbReference type="GeneID" id="26010437"/>
<dbReference type="KEGG" id="hsu:HLASF_1094"/>
<evidence type="ECO:0008006" key="5">
    <source>
        <dbReference type="Google" id="ProtNLM"/>
    </source>
</evidence>
<reference evidence="3" key="2">
    <citation type="submission" date="2015-05" db="EMBL/GenBank/DDBJ databases">
        <title>Complete genome sequence of Halanaeroarchaeum sulfurireducens type strain M27-SA2, a sulfate-reducer haloarchaeon from marine anoxic lake Medee.</title>
        <authorList>
            <person name="Messina E."/>
            <person name="Kublanov I.V."/>
            <person name="Toshchakov S."/>
            <person name="Arcadi E."/>
            <person name="La Spada G."/>
            <person name="La Cono V."/>
            <person name="Yakimov M.M."/>
        </authorList>
    </citation>
    <scope>NUCLEOTIDE SEQUENCE [LARGE SCALE GENOMIC DNA]</scope>
    <source>
        <strain evidence="3">M27-SA2</strain>
    </source>
</reference>
<proteinExistence type="predicted"/>
<dbReference type="InterPro" id="IPR036265">
    <property type="entry name" value="HIT-like_sf"/>
</dbReference>
<reference evidence="2 3" key="3">
    <citation type="journal article" date="2016" name="Stand. Genomic Sci.">
        <title>Complete genome sequence of 'Halanaeroarchaeum sulfurireducens' M27-SA2, a sulfur-reducing and acetate-oxidizing haloarchaeon from the deep-sea hypersaline anoxic lake Medee.</title>
        <authorList>
            <person name="Messina E."/>
            <person name="Sorokin D.Y."/>
            <person name="Kublanov I.V."/>
            <person name="Toshchakov S."/>
            <person name="Lopatina A."/>
            <person name="Arcadi E."/>
            <person name="Smedile F."/>
            <person name="La Spada G."/>
            <person name="La Cono V."/>
            <person name="Yakimov M.M."/>
        </authorList>
    </citation>
    <scope>NUCLEOTIDE SEQUENCE [LARGE SCALE GENOMIC DNA]</scope>
    <source>
        <strain evidence="2 3">M27-SA2</strain>
    </source>
</reference>
<dbReference type="STRING" id="1604004.HLASA_1083"/>
<keyword evidence="4" id="KW-1185">Reference proteome</keyword>
<evidence type="ECO:0000313" key="3">
    <source>
        <dbReference type="Proteomes" id="UP000060390"/>
    </source>
</evidence>
<sequence length="334" mass="37326">MGIDYVHTRQETSFYSPLEDFEETTIAVDVREDPLTGRQTRIVPESFQLADDPDIESVVADAEGCFFCPDTVEEATPKYPDFVGMDRGSVGEATSFPNLNPYGAHSNVVVLTEDHYVPLADFDVSTFADGFEAVMEYVTAVFAEEEEATVASANMNYLRSAGSSIIHPHVQTLVDDRGTNNQRRRLDAHRNYYDRTGRQFFTDLLDAERDDERYVGRTGDVTWYAPFAPRHQYHVRGVVDTEGVPASDSDALHDLATGLTGVLEYYADLGLNSFNFGFQVARDEPATRPVIDVVARSVFDQYYWSDATFFETVHGESVVDVAPEEYASSVAAFF</sequence>
<evidence type="ECO:0000313" key="1">
    <source>
        <dbReference type="EMBL" id="AKH97582.1"/>
    </source>
</evidence>
<dbReference type="Proteomes" id="UP000060390">
    <property type="component" value="Chromosome"/>
</dbReference>
<organism evidence="1 4">
    <name type="scientific">Halanaeroarchaeum sulfurireducens</name>
    <dbReference type="NCBI Taxonomy" id="1604004"/>
    <lineage>
        <taxon>Archaea</taxon>
        <taxon>Methanobacteriati</taxon>
        <taxon>Methanobacteriota</taxon>
        <taxon>Stenosarchaea group</taxon>
        <taxon>Halobacteria</taxon>
        <taxon>Halobacteriales</taxon>
        <taxon>Halobacteriaceae</taxon>
        <taxon>Halanaeroarchaeum</taxon>
    </lineage>
</organism>
<dbReference type="HOGENOM" id="CLU_071478_0_0_2"/>
<protein>
    <recommendedName>
        <fullName evidence="5">Galactose-1-phosphate uridylyltransferase</fullName>
    </recommendedName>
</protein>
<dbReference type="RefSeq" id="WP_050048321.1">
    <property type="nucleotide sequence ID" value="NZ_CP008874.1"/>
</dbReference>
<dbReference type="SUPFAM" id="SSF54197">
    <property type="entry name" value="HIT-like"/>
    <property type="match status" value="2"/>
</dbReference>